<organism evidence="1 2">
    <name type="scientific">Aaosphaeria arxii CBS 175.79</name>
    <dbReference type="NCBI Taxonomy" id="1450172"/>
    <lineage>
        <taxon>Eukaryota</taxon>
        <taxon>Fungi</taxon>
        <taxon>Dikarya</taxon>
        <taxon>Ascomycota</taxon>
        <taxon>Pezizomycotina</taxon>
        <taxon>Dothideomycetes</taxon>
        <taxon>Pleosporomycetidae</taxon>
        <taxon>Pleosporales</taxon>
        <taxon>Pleosporales incertae sedis</taxon>
        <taxon>Aaosphaeria</taxon>
    </lineage>
</organism>
<evidence type="ECO:0000313" key="1">
    <source>
        <dbReference type="EMBL" id="KAF2018638.1"/>
    </source>
</evidence>
<evidence type="ECO:0000313" key="2">
    <source>
        <dbReference type="Proteomes" id="UP000799778"/>
    </source>
</evidence>
<keyword evidence="2" id="KW-1185">Reference proteome</keyword>
<name>A0A6A5XZA7_9PLEO</name>
<reference evidence="1" key="1">
    <citation type="journal article" date="2020" name="Stud. Mycol.">
        <title>101 Dothideomycetes genomes: a test case for predicting lifestyles and emergence of pathogens.</title>
        <authorList>
            <person name="Haridas S."/>
            <person name="Albert R."/>
            <person name="Binder M."/>
            <person name="Bloem J."/>
            <person name="Labutti K."/>
            <person name="Salamov A."/>
            <person name="Andreopoulos B."/>
            <person name="Baker S."/>
            <person name="Barry K."/>
            <person name="Bills G."/>
            <person name="Bluhm B."/>
            <person name="Cannon C."/>
            <person name="Castanera R."/>
            <person name="Culley D."/>
            <person name="Daum C."/>
            <person name="Ezra D."/>
            <person name="Gonzalez J."/>
            <person name="Henrissat B."/>
            <person name="Kuo A."/>
            <person name="Liang C."/>
            <person name="Lipzen A."/>
            <person name="Lutzoni F."/>
            <person name="Magnuson J."/>
            <person name="Mondo S."/>
            <person name="Nolan M."/>
            <person name="Ohm R."/>
            <person name="Pangilinan J."/>
            <person name="Park H.-J."/>
            <person name="Ramirez L."/>
            <person name="Alfaro M."/>
            <person name="Sun H."/>
            <person name="Tritt A."/>
            <person name="Yoshinaga Y."/>
            <person name="Zwiers L.-H."/>
            <person name="Turgeon B."/>
            <person name="Goodwin S."/>
            <person name="Spatafora J."/>
            <person name="Crous P."/>
            <person name="Grigoriev I."/>
        </authorList>
    </citation>
    <scope>NUCLEOTIDE SEQUENCE</scope>
    <source>
        <strain evidence="1">CBS 175.79</strain>
    </source>
</reference>
<dbReference type="AlphaFoldDB" id="A0A6A5XZA7"/>
<dbReference type="RefSeq" id="XP_033386977.1">
    <property type="nucleotide sequence ID" value="XM_033520695.1"/>
</dbReference>
<protein>
    <submittedName>
        <fullName evidence="1">Uncharacterized protein</fullName>
    </submittedName>
</protein>
<sequence>MNGRRCVADWRHGLSTTVHVALGRVLASLPAICVHTSSLDVGIERRHGRRRVMSCEGIASLSLTDGPTSTLISRPTSLPTLPLLLPPTASCPALLARSAAAVSSSASLPSSSLSRAPLPSACQALGSSIGGPRRSIADRLAWEASLMIARNNYPCFIFFLQILFEKVTRLASTVLLNG</sequence>
<gene>
    <name evidence="1" type="ORF">BU24DRAFT_101236</name>
</gene>
<dbReference type="Proteomes" id="UP000799778">
    <property type="component" value="Unassembled WGS sequence"/>
</dbReference>
<proteinExistence type="predicted"/>
<dbReference type="EMBL" id="ML978067">
    <property type="protein sequence ID" value="KAF2018638.1"/>
    <property type="molecule type" value="Genomic_DNA"/>
</dbReference>
<accession>A0A6A5XZA7</accession>
<dbReference type="GeneID" id="54278092"/>